<proteinExistence type="predicted"/>
<gene>
    <name evidence="2" type="ordered locus">CNJ00170</name>
</gene>
<accession>Q5KAX1</accession>
<protein>
    <submittedName>
        <fullName evidence="2">Uncharacterized protein</fullName>
    </submittedName>
</protein>
<dbReference type="AlphaFoldDB" id="Q5KAX1"/>
<dbReference type="PaxDb" id="214684-Q5KAX1"/>
<dbReference type="PROSITE" id="PS51257">
    <property type="entry name" value="PROKAR_LIPOPROTEIN"/>
    <property type="match status" value="1"/>
</dbReference>
<feature type="region of interest" description="Disordered" evidence="1">
    <location>
        <begin position="76"/>
        <end position="97"/>
    </location>
</feature>
<evidence type="ECO:0000256" key="1">
    <source>
        <dbReference type="SAM" id="MobiDB-lite"/>
    </source>
</evidence>
<dbReference type="OrthoDB" id="2576552at2759"/>
<evidence type="ECO:0000313" key="2">
    <source>
        <dbReference type="EMBL" id="AAW45757.1"/>
    </source>
</evidence>
<dbReference type="RefSeq" id="XP_567274.1">
    <property type="nucleotide sequence ID" value="XM_567274.1"/>
</dbReference>
<dbReference type="HOGENOM" id="CLU_1111343_0_0_1"/>
<accession>Q55KK0</accession>
<organism evidence="2 3">
    <name type="scientific">Cryptococcus deneoformans (strain JEC21 / ATCC MYA-565)</name>
    <name type="common">Cryptococcus neoformans var. neoformans serotype D</name>
    <dbReference type="NCBI Taxonomy" id="214684"/>
    <lineage>
        <taxon>Eukaryota</taxon>
        <taxon>Fungi</taxon>
        <taxon>Dikarya</taxon>
        <taxon>Basidiomycota</taxon>
        <taxon>Agaricomycotina</taxon>
        <taxon>Tremellomycetes</taxon>
        <taxon>Tremellales</taxon>
        <taxon>Cryptococcaceae</taxon>
        <taxon>Cryptococcus</taxon>
        <taxon>Cryptococcus neoformans species complex</taxon>
    </lineage>
</organism>
<dbReference type="InParanoid" id="Q5KAX1"/>
<dbReference type="Proteomes" id="UP000002149">
    <property type="component" value="Chromosome 10"/>
</dbReference>
<feature type="region of interest" description="Disordered" evidence="1">
    <location>
        <begin position="142"/>
        <end position="180"/>
    </location>
</feature>
<dbReference type="VEuPathDB" id="FungiDB:CNJ00170"/>
<reference evidence="2 3" key="1">
    <citation type="journal article" date="2005" name="Science">
        <title>The genome of the basidiomycetous yeast and human pathogen Cryptococcus neoformans.</title>
        <authorList>
            <person name="Loftus B.J."/>
            <person name="Fung E."/>
            <person name="Roncaglia P."/>
            <person name="Rowley D."/>
            <person name="Amedeo P."/>
            <person name="Bruno D."/>
            <person name="Vamathevan J."/>
            <person name="Miranda M."/>
            <person name="Anderson I.J."/>
            <person name="Fraser J.A."/>
            <person name="Allen J.E."/>
            <person name="Bosdet I.E."/>
            <person name="Brent M.R."/>
            <person name="Chiu R."/>
            <person name="Doering T.L."/>
            <person name="Donlin M.J."/>
            <person name="D'Souza C.A."/>
            <person name="Fox D.S."/>
            <person name="Grinberg V."/>
            <person name="Fu J."/>
            <person name="Fukushima M."/>
            <person name="Haas B.J."/>
            <person name="Huang J.C."/>
            <person name="Janbon G."/>
            <person name="Jones S.J."/>
            <person name="Koo H.L."/>
            <person name="Krzywinski M.I."/>
            <person name="Kwon-Chung J.K."/>
            <person name="Lengeler K.B."/>
            <person name="Maiti R."/>
            <person name="Marra M.A."/>
            <person name="Marra R.E."/>
            <person name="Mathewson C.A."/>
            <person name="Mitchell T.G."/>
            <person name="Pertea M."/>
            <person name="Riggs F.R."/>
            <person name="Salzberg S.L."/>
            <person name="Schein J.E."/>
            <person name="Shvartsbeyn A."/>
            <person name="Shin H."/>
            <person name="Shumway M."/>
            <person name="Specht C.A."/>
            <person name="Suh B.B."/>
            <person name="Tenney A."/>
            <person name="Utterback T.R."/>
            <person name="Wickes B.L."/>
            <person name="Wortman J.R."/>
            <person name="Wye N.H."/>
            <person name="Kronstad J.W."/>
            <person name="Lodge J.K."/>
            <person name="Heitman J."/>
            <person name="Davis R.W."/>
            <person name="Fraser C.M."/>
            <person name="Hyman R.W."/>
        </authorList>
    </citation>
    <scope>NUCLEOTIDE SEQUENCE [LARGE SCALE GENOMIC DNA]</scope>
    <source>
        <strain evidence="3">JEC21 / ATCC MYA-565</strain>
    </source>
</reference>
<name>Q5KAX1_CRYD1</name>
<evidence type="ECO:0000313" key="3">
    <source>
        <dbReference type="Proteomes" id="UP000002149"/>
    </source>
</evidence>
<dbReference type="EMBL" id="AE017350">
    <property type="protein sequence ID" value="AAW45757.1"/>
    <property type="molecule type" value="Genomic_DNA"/>
</dbReference>
<keyword evidence="3" id="KW-1185">Reference proteome</keyword>
<dbReference type="OMA" id="GETAWIC"/>
<dbReference type="GeneID" id="3254294"/>
<dbReference type="KEGG" id="cne:CNJ00170"/>
<sequence length="224" mass="24125">MTSFKFLSLLTTRALDSLPLPLLVIIFVACLVLLHCPASPTPSLLPLYTPPPSLSSSPSIFEKGNRVSSFLFSFPPSHSSPTNRPRGTDPFSFPGSLPAGSPSFPHTSLPASSSSSQLYSHSRLPLVFSFPLGETAWICTEQQQHHDGSPQETTKPAAKEKHARRGSNNNGSHGKRKIGSKSFGLKGWKLELGVVSEEAEAEPDVVDVEANARGPVETKRVLEV</sequence>